<dbReference type="PANTHER" id="PTHR30386:SF24">
    <property type="entry name" value="MULTIDRUG RESISTANCE EFFLUX PUMP"/>
    <property type="match status" value="1"/>
</dbReference>
<keyword evidence="7" id="KW-1185">Reference proteome</keyword>
<evidence type="ECO:0000256" key="2">
    <source>
        <dbReference type="SAM" id="Coils"/>
    </source>
</evidence>
<dbReference type="Proteomes" id="UP000805841">
    <property type="component" value="Unassembled WGS sequence"/>
</dbReference>
<sequence>MAGTLAAPPSPSNDTQRGKARRALLALAAVTAAGAMAWGAWWWLAGRFIESTDDAYLQADSLTVAPKISGYVAQVLVADNQPVHRGDVLVRLDGRKYRAAADETSATITAREADQAKAEADLTQQDASIAEARAQLLGAQADALHAEAEVKRYAPLARSGAETQERLAELTNEQARAQSTLAARQAALRSAQSRYATLQAQVQQAKAQLGVARASDVQARLDFNDAEVRSPIDGRVGDRGVRLGQYVQPGTRLLTVVPLQALYLSANFKETQIGSMRPGQAVTVHVDALPGRDLLGHIDSFSPGTGAQFALLPPANATGNFTKIVQRVPVRIRLDVPDDLQGVLLPGLSATVEVDTRGAAHG</sequence>
<evidence type="ECO:0000256" key="3">
    <source>
        <dbReference type="SAM" id="Phobius"/>
    </source>
</evidence>
<evidence type="ECO:0000259" key="4">
    <source>
        <dbReference type="Pfam" id="PF25917"/>
    </source>
</evidence>
<keyword evidence="3" id="KW-1133">Transmembrane helix</keyword>
<proteinExistence type="inferred from homology"/>
<dbReference type="Gene3D" id="2.40.50.100">
    <property type="match status" value="1"/>
</dbReference>
<comment type="caution">
    <text evidence="6">The sequence shown here is derived from an EMBL/GenBank/DDBJ whole genome shotgun (WGS) entry which is preliminary data.</text>
</comment>
<dbReference type="SUPFAM" id="SSF111369">
    <property type="entry name" value="HlyD-like secretion proteins"/>
    <property type="match status" value="2"/>
</dbReference>
<feature type="coiled-coil region" evidence="2">
    <location>
        <begin position="113"/>
        <end position="208"/>
    </location>
</feature>
<dbReference type="EMBL" id="JAAOCA010000003">
    <property type="protein sequence ID" value="MBD1597758.1"/>
    <property type="molecule type" value="Genomic_DNA"/>
</dbReference>
<evidence type="ECO:0000313" key="6">
    <source>
        <dbReference type="EMBL" id="MBD1597758.1"/>
    </source>
</evidence>
<dbReference type="Gene3D" id="1.10.287.470">
    <property type="entry name" value="Helix hairpin bin"/>
    <property type="match status" value="2"/>
</dbReference>
<protein>
    <submittedName>
        <fullName evidence="6">HlyD family secretion protein</fullName>
    </submittedName>
</protein>
<evidence type="ECO:0000259" key="5">
    <source>
        <dbReference type="Pfam" id="PF25963"/>
    </source>
</evidence>
<keyword evidence="3" id="KW-0812">Transmembrane</keyword>
<dbReference type="PANTHER" id="PTHR30386">
    <property type="entry name" value="MEMBRANE FUSION SUBUNIT OF EMRAB-TOLC MULTIDRUG EFFLUX PUMP"/>
    <property type="match status" value="1"/>
</dbReference>
<dbReference type="Pfam" id="PF25917">
    <property type="entry name" value="BSH_RND"/>
    <property type="match status" value="1"/>
</dbReference>
<dbReference type="InterPro" id="IPR050739">
    <property type="entry name" value="MFP"/>
</dbReference>
<keyword evidence="2" id="KW-0175">Coiled coil</keyword>
<feature type="transmembrane region" description="Helical" evidence="3">
    <location>
        <begin position="23"/>
        <end position="44"/>
    </location>
</feature>
<feature type="domain" description="Multidrug resistance protein MdtA-like barrel-sandwich hybrid" evidence="4">
    <location>
        <begin position="63"/>
        <end position="257"/>
    </location>
</feature>
<gene>
    <name evidence="6" type="ORF">HAQ05_03385</name>
</gene>
<evidence type="ECO:0000313" key="7">
    <source>
        <dbReference type="Proteomes" id="UP000805841"/>
    </source>
</evidence>
<accession>A0ABR7YX47</accession>
<organism evidence="6 7">
    <name type="scientific">Pseudomonas typographi</name>
    <dbReference type="NCBI Taxonomy" id="2715964"/>
    <lineage>
        <taxon>Bacteria</taxon>
        <taxon>Pseudomonadati</taxon>
        <taxon>Pseudomonadota</taxon>
        <taxon>Gammaproteobacteria</taxon>
        <taxon>Pseudomonadales</taxon>
        <taxon>Pseudomonadaceae</taxon>
        <taxon>Pseudomonas</taxon>
    </lineage>
</organism>
<dbReference type="InterPro" id="IPR058625">
    <property type="entry name" value="MdtA-like_BSH"/>
</dbReference>
<comment type="similarity">
    <text evidence="1">Belongs to the membrane fusion protein (MFP) (TC 8.A.1) family.</text>
</comment>
<evidence type="ECO:0000256" key="1">
    <source>
        <dbReference type="ARBA" id="ARBA00009477"/>
    </source>
</evidence>
<dbReference type="Gene3D" id="2.40.30.170">
    <property type="match status" value="1"/>
</dbReference>
<dbReference type="Pfam" id="PF25963">
    <property type="entry name" value="Beta-barrel_AAEA"/>
    <property type="match status" value="1"/>
</dbReference>
<dbReference type="RefSeq" id="WP_190417366.1">
    <property type="nucleotide sequence ID" value="NZ_JAAOCA010000003.1"/>
</dbReference>
<feature type="domain" description="p-hydroxybenzoic acid efflux pump subunit AaeA-like beta-barrel" evidence="5">
    <location>
        <begin position="262"/>
        <end position="354"/>
    </location>
</feature>
<keyword evidence="3" id="KW-0472">Membrane</keyword>
<name>A0ABR7YX47_9PSED</name>
<reference evidence="6 7" key="1">
    <citation type="journal article" date="2020" name="Insects">
        <title>Bacteria Belonging to Pseudomonas typographi sp. nov. from the Bark Beetle Ips typographus Have Genomic Potential to Aid in the Host Ecology.</title>
        <authorList>
            <person name="Peral-Aranega E."/>
            <person name="Saati-Santamaria Z."/>
            <person name="Kolarik M."/>
            <person name="Rivas R."/>
            <person name="Garcia-Fraile P."/>
        </authorList>
    </citation>
    <scope>NUCLEOTIDE SEQUENCE [LARGE SCALE GENOMIC DNA]</scope>
    <source>
        <strain evidence="6 7">CA3A</strain>
    </source>
</reference>
<dbReference type="InterPro" id="IPR058634">
    <property type="entry name" value="AaeA-lik-b-barrel"/>
</dbReference>